<comment type="caution">
    <text evidence="1">The sequence shown here is derived from an EMBL/GenBank/DDBJ whole genome shotgun (WGS) entry which is preliminary data.</text>
</comment>
<keyword evidence="2" id="KW-1185">Reference proteome</keyword>
<dbReference type="Pfam" id="PF19611">
    <property type="entry name" value="DUF6116"/>
    <property type="match status" value="1"/>
</dbReference>
<evidence type="ECO:0000313" key="2">
    <source>
        <dbReference type="Proteomes" id="UP000646426"/>
    </source>
</evidence>
<accession>A0A918W6T1</accession>
<dbReference type="AlphaFoldDB" id="A0A918W6T1"/>
<reference evidence="1" key="1">
    <citation type="journal article" date="2014" name="Int. J. Syst. Evol. Microbiol.">
        <title>Complete genome sequence of Corynebacterium casei LMG S-19264T (=DSM 44701T), isolated from a smear-ripened cheese.</title>
        <authorList>
            <consortium name="US DOE Joint Genome Institute (JGI-PGF)"/>
            <person name="Walter F."/>
            <person name="Albersmeier A."/>
            <person name="Kalinowski J."/>
            <person name="Ruckert C."/>
        </authorList>
    </citation>
    <scope>NUCLEOTIDE SEQUENCE</scope>
    <source>
        <strain evidence="1">KCTC 23077</strain>
    </source>
</reference>
<reference evidence="1" key="2">
    <citation type="submission" date="2020-09" db="EMBL/GenBank/DDBJ databases">
        <authorList>
            <person name="Sun Q."/>
            <person name="Kim S."/>
        </authorList>
    </citation>
    <scope>NUCLEOTIDE SEQUENCE</scope>
    <source>
        <strain evidence="1">KCTC 23077</strain>
    </source>
</reference>
<gene>
    <name evidence="1" type="ORF">GCM10007067_03600</name>
</gene>
<evidence type="ECO:0000313" key="1">
    <source>
        <dbReference type="EMBL" id="GHA70667.1"/>
    </source>
</evidence>
<proteinExistence type="predicted"/>
<dbReference type="EMBL" id="BMYD01000001">
    <property type="protein sequence ID" value="GHA70667.1"/>
    <property type="molecule type" value="Genomic_DNA"/>
</dbReference>
<organism evidence="1 2">
    <name type="scientific">Cognatilysobacter bugurensis</name>
    <dbReference type="NCBI Taxonomy" id="543356"/>
    <lineage>
        <taxon>Bacteria</taxon>
        <taxon>Pseudomonadati</taxon>
        <taxon>Pseudomonadota</taxon>
        <taxon>Gammaproteobacteria</taxon>
        <taxon>Lysobacterales</taxon>
        <taxon>Lysobacteraceae</taxon>
        <taxon>Cognatilysobacter</taxon>
    </lineage>
</organism>
<dbReference type="Proteomes" id="UP000646426">
    <property type="component" value="Unassembled WGS sequence"/>
</dbReference>
<dbReference type="InterPro" id="IPR046119">
    <property type="entry name" value="DUF6116"/>
</dbReference>
<name>A0A918W6T1_9GAMM</name>
<sequence>MRFLVLPLLSRVRRLRHPTLFKLTLIAFAISVLLPDPIPLVDEIVLGLATAWLASRKQAREPIDVTPDR</sequence>
<protein>
    <submittedName>
        <fullName evidence="1">Uncharacterized protein</fullName>
    </submittedName>
</protein>
<dbReference type="RefSeq" id="WP_189452741.1">
    <property type="nucleotide sequence ID" value="NZ_BMYD01000001.1"/>
</dbReference>